<protein>
    <submittedName>
        <fullName evidence="1">Baseplate structural protein</fullName>
    </submittedName>
</protein>
<organism evidence="1">
    <name type="scientific">Siphoviridae sp. ctmpG14</name>
    <dbReference type="NCBI Taxonomy" id="2825654"/>
    <lineage>
        <taxon>Viruses</taxon>
        <taxon>Duplodnaviria</taxon>
        <taxon>Heunggongvirae</taxon>
        <taxon>Uroviricota</taxon>
        <taxon>Caudoviricetes</taxon>
    </lineage>
</organism>
<reference evidence="1" key="1">
    <citation type="journal article" date="2021" name="Proc. Natl. Acad. Sci. U.S.A.">
        <title>A Catalog of Tens of Thousands of Viruses from Human Metagenomes Reveals Hidden Associations with Chronic Diseases.</title>
        <authorList>
            <person name="Tisza M.J."/>
            <person name="Buck C.B."/>
        </authorList>
    </citation>
    <scope>NUCLEOTIDE SEQUENCE</scope>
    <source>
        <strain evidence="1">CtmpG14</strain>
    </source>
</reference>
<accession>A0A8S5PDG2</accession>
<dbReference type="EMBL" id="BK015384">
    <property type="protein sequence ID" value="DAE04260.1"/>
    <property type="molecule type" value="Genomic_DNA"/>
</dbReference>
<name>A0A8S5PDG2_9CAUD</name>
<proteinExistence type="predicted"/>
<sequence length="71" mass="8257">MPQHCHAFRFKNNWSWNSGTGTGDFVDPSIYKWTSEETAYNFINMSKQVGGNQPHNNLPPYVVTYCWKRTA</sequence>
<evidence type="ECO:0000313" key="1">
    <source>
        <dbReference type="EMBL" id="DAE04260.1"/>
    </source>
</evidence>